<organism evidence="2">
    <name type="scientific">hydrothermal vent metagenome</name>
    <dbReference type="NCBI Taxonomy" id="652676"/>
    <lineage>
        <taxon>unclassified sequences</taxon>
        <taxon>metagenomes</taxon>
        <taxon>ecological metagenomes</taxon>
    </lineage>
</organism>
<proteinExistence type="predicted"/>
<evidence type="ECO:0000259" key="1">
    <source>
        <dbReference type="Pfam" id="PF08241"/>
    </source>
</evidence>
<dbReference type="EMBL" id="UOGL01000388">
    <property type="protein sequence ID" value="VAX39950.1"/>
    <property type="molecule type" value="Genomic_DNA"/>
</dbReference>
<protein>
    <recommendedName>
        <fullName evidence="1">Methyltransferase type 11 domain-containing protein</fullName>
    </recommendedName>
</protein>
<dbReference type="InterPro" id="IPR013216">
    <property type="entry name" value="Methyltransf_11"/>
</dbReference>
<evidence type="ECO:0000313" key="2">
    <source>
        <dbReference type="EMBL" id="VAX39950.1"/>
    </source>
</evidence>
<feature type="domain" description="Methyltransferase type 11" evidence="1">
    <location>
        <begin position="59"/>
        <end position="158"/>
    </location>
</feature>
<name>A0A3B1DX26_9ZZZZ</name>
<dbReference type="InterPro" id="IPR029063">
    <property type="entry name" value="SAM-dependent_MTases_sf"/>
</dbReference>
<dbReference type="GO" id="GO:0008757">
    <property type="term" value="F:S-adenosylmethionine-dependent methyltransferase activity"/>
    <property type="evidence" value="ECO:0007669"/>
    <property type="project" value="InterPro"/>
</dbReference>
<gene>
    <name evidence="2" type="ORF">MNBD_PLANCTO02-1604</name>
</gene>
<dbReference type="PANTHER" id="PTHR43591">
    <property type="entry name" value="METHYLTRANSFERASE"/>
    <property type="match status" value="1"/>
</dbReference>
<dbReference type="CDD" id="cd02440">
    <property type="entry name" value="AdoMet_MTases"/>
    <property type="match status" value="1"/>
</dbReference>
<sequence>MIPRILEPEVMNTPEEAIGYDNMSHQAVNARFVDDLFMAAENFGLPGFLSETSPSQRILDIGTGTAQIPVEFCRRGGNAIIVAIDLAEEMLKVARQNVEAADCSERIELKLVDSKQLPDADNSFDVVISNSIVHHIPEPQTAIAEMLRVLKPGGLLFVRDLLRPDSTEELDSLVSTYAKDENPQQQRMFAESLHAALTLPELHEILNNLNCPRTWATQTTDRHWTMEGVMS</sequence>
<dbReference type="PANTHER" id="PTHR43591:SF24">
    <property type="entry name" value="2-METHOXY-6-POLYPRENYL-1,4-BENZOQUINOL METHYLASE, MITOCHONDRIAL"/>
    <property type="match status" value="1"/>
</dbReference>
<dbReference type="AlphaFoldDB" id="A0A3B1DX26"/>
<reference evidence="2" key="1">
    <citation type="submission" date="2018-06" db="EMBL/GenBank/DDBJ databases">
        <authorList>
            <person name="Zhirakovskaya E."/>
        </authorList>
    </citation>
    <scope>NUCLEOTIDE SEQUENCE</scope>
</reference>
<dbReference type="Gene3D" id="3.40.50.150">
    <property type="entry name" value="Vaccinia Virus protein VP39"/>
    <property type="match status" value="1"/>
</dbReference>
<dbReference type="SUPFAM" id="SSF53335">
    <property type="entry name" value="S-adenosyl-L-methionine-dependent methyltransferases"/>
    <property type="match status" value="1"/>
</dbReference>
<accession>A0A3B1DX26</accession>
<dbReference type="Pfam" id="PF08241">
    <property type="entry name" value="Methyltransf_11"/>
    <property type="match status" value="1"/>
</dbReference>